<name>A0ABV6VH01_9ACTN</name>
<gene>
    <name evidence="1" type="ORF">ACEZDG_26815</name>
</gene>
<comment type="caution">
    <text evidence="1">The sequence shown here is derived from an EMBL/GenBank/DDBJ whole genome shotgun (WGS) entry which is preliminary data.</text>
</comment>
<evidence type="ECO:0000313" key="2">
    <source>
        <dbReference type="Proteomes" id="UP001592582"/>
    </source>
</evidence>
<protein>
    <submittedName>
        <fullName evidence="1">Hemerythrin domain-containing protein</fullName>
    </submittedName>
</protein>
<dbReference type="InterPro" id="IPR012312">
    <property type="entry name" value="Hemerythrin-like"/>
</dbReference>
<dbReference type="EMBL" id="JBHEZX010000013">
    <property type="protein sequence ID" value="MFC1412882.1"/>
    <property type="molecule type" value="Genomic_DNA"/>
</dbReference>
<reference evidence="1 2" key="1">
    <citation type="submission" date="2024-09" db="EMBL/GenBank/DDBJ databases">
        <authorList>
            <person name="Lee S.D."/>
        </authorList>
    </citation>
    <scope>NUCLEOTIDE SEQUENCE [LARGE SCALE GENOMIC DNA]</scope>
    <source>
        <strain evidence="1 2">N1-1</strain>
    </source>
</reference>
<accession>A0ABV6VH01</accession>
<sequence length="153" mass="16754">MCWYCGCREIPLIRAFIAEHEAVSAHAGELLRALDAGDVVRAQQRLELMAAELRSHWDGEERGLFAVMSPDPEYRDYIAALVAEHRELDRLLATADLADADTRGAVRAALAELVLHIAKEEDGLFPASLTALDADQWNAAIAAWQAVHPGAEP</sequence>
<dbReference type="Proteomes" id="UP001592582">
    <property type="component" value="Unassembled WGS sequence"/>
</dbReference>
<dbReference type="Gene3D" id="1.20.120.520">
    <property type="entry name" value="nmb1532 protein domain like"/>
    <property type="match status" value="1"/>
</dbReference>
<organism evidence="1 2">
    <name type="scientific">Streptacidiphilus alkalitolerans</name>
    <dbReference type="NCBI Taxonomy" id="3342712"/>
    <lineage>
        <taxon>Bacteria</taxon>
        <taxon>Bacillati</taxon>
        <taxon>Actinomycetota</taxon>
        <taxon>Actinomycetes</taxon>
        <taxon>Kitasatosporales</taxon>
        <taxon>Streptomycetaceae</taxon>
        <taxon>Streptacidiphilus</taxon>
    </lineage>
</organism>
<keyword evidence="2" id="KW-1185">Reference proteome</keyword>
<evidence type="ECO:0000313" key="1">
    <source>
        <dbReference type="EMBL" id="MFC1412882.1"/>
    </source>
</evidence>
<proteinExistence type="predicted"/>
<dbReference type="Pfam" id="PF01814">
    <property type="entry name" value="Hemerythrin"/>
    <property type="match status" value="1"/>
</dbReference>